<dbReference type="Proteomes" id="UP000178606">
    <property type="component" value="Unassembled WGS sequence"/>
</dbReference>
<evidence type="ECO:0000313" key="1">
    <source>
        <dbReference type="EMBL" id="OGG54349.1"/>
    </source>
</evidence>
<reference evidence="1 2" key="1">
    <citation type="journal article" date="2016" name="Nat. Commun.">
        <title>Thousands of microbial genomes shed light on interconnected biogeochemical processes in an aquifer system.</title>
        <authorList>
            <person name="Anantharaman K."/>
            <person name="Brown C.T."/>
            <person name="Hug L.A."/>
            <person name="Sharon I."/>
            <person name="Castelle C.J."/>
            <person name="Probst A.J."/>
            <person name="Thomas B.C."/>
            <person name="Singh A."/>
            <person name="Wilkins M.J."/>
            <person name="Karaoz U."/>
            <person name="Brodie E.L."/>
            <person name="Williams K.H."/>
            <person name="Hubbard S.S."/>
            <person name="Banfield J.F."/>
        </authorList>
    </citation>
    <scope>NUCLEOTIDE SEQUENCE [LARGE SCALE GENOMIC DNA]</scope>
    <source>
        <strain evidence="2">RIFCSPLOWO2_12_FULL_64_10</strain>
    </source>
</reference>
<dbReference type="AlphaFoldDB" id="A0A1F6CYU4"/>
<gene>
    <name evidence="1" type="ORF">A3F84_09305</name>
</gene>
<accession>A0A1F6CYU4</accession>
<sequence length="64" mass="7236">MAKVVFVSHTEAEYRRLVALLDDLIDEVGEDENHPLASLMEILGVLIERYEAEHVPELSGQDET</sequence>
<evidence type="ECO:0000313" key="2">
    <source>
        <dbReference type="Proteomes" id="UP000178606"/>
    </source>
</evidence>
<organism evidence="1 2">
    <name type="scientific">Handelsmanbacteria sp. (strain RIFCSPLOWO2_12_FULL_64_10)</name>
    <dbReference type="NCBI Taxonomy" id="1817868"/>
    <lineage>
        <taxon>Bacteria</taxon>
        <taxon>Candidatus Handelsmaniibacteriota</taxon>
    </lineage>
</organism>
<name>A0A1F6CYU4_HANXR</name>
<proteinExistence type="predicted"/>
<comment type="caution">
    <text evidence="1">The sequence shown here is derived from an EMBL/GenBank/DDBJ whole genome shotgun (WGS) entry which is preliminary data.</text>
</comment>
<protein>
    <submittedName>
        <fullName evidence="1">Uncharacterized protein</fullName>
    </submittedName>
</protein>
<dbReference type="EMBL" id="MFKF01000105">
    <property type="protein sequence ID" value="OGG54349.1"/>
    <property type="molecule type" value="Genomic_DNA"/>
</dbReference>